<name>A0AAU9ZJ30_PHORO</name>
<sequence>MPTFSSPQNPGKSEAWGRVAGLCESRNGLSCRH</sequence>
<evidence type="ECO:0000313" key="1">
    <source>
        <dbReference type="EMBL" id="CAH6792709.1"/>
    </source>
</evidence>
<keyword evidence="2" id="KW-1185">Reference proteome</keyword>
<organism evidence="1 2">
    <name type="scientific">Phodopus roborovskii</name>
    <name type="common">Roborovski's desert hamster</name>
    <name type="synonym">Cricetulus roborovskii</name>
    <dbReference type="NCBI Taxonomy" id="109678"/>
    <lineage>
        <taxon>Eukaryota</taxon>
        <taxon>Metazoa</taxon>
        <taxon>Chordata</taxon>
        <taxon>Craniata</taxon>
        <taxon>Vertebrata</taxon>
        <taxon>Euteleostomi</taxon>
        <taxon>Mammalia</taxon>
        <taxon>Eutheria</taxon>
        <taxon>Euarchontoglires</taxon>
        <taxon>Glires</taxon>
        <taxon>Rodentia</taxon>
        <taxon>Myomorpha</taxon>
        <taxon>Muroidea</taxon>
        <taxon>Cricetidae</taxon>
        <taxon>Cricetinae</taxon>
        <taxon>Phodopus</taxon>
    </lineage>
</organism>
<dbReference type="EMBL" id="CALSGD010001464">
    <property type="protein sequence ID" value="CAH6792709.1"/>
    <property type="molecule type" value="Genomic_DNA"/>
</dbReference>
<dbReference type="AlphaFoldDB" id="A0AAU9ZJ30"/>
<dbReference type="Proteomes" id="UP001152836">
    <property type="component" value="Unassembled WGS sequence"/>
</dbReference>
<evidence type="ECO:0000313" key="2">
    <source>
        <dbReference type="Proteomes" id="UP001152836"/>
    </source>
</evidence>
<accession>A0AAU9ZJ30</accession>
<reference evidence="1" key="1">
    <citation type="submission" date="2022-06" db="EMBL/GenBank/DDBJ databases">
        <authorList>
            <person name="Andreotti S."/>
            <person name="Wyler E."/>
        </authorList>
    </citation>
    <scope>NUCLEOTIDE SEQUENCE</scope>
</reference>
<protein>
    <submittedName>
        <fullName evidence="1">Rsl1 protein</fullName>
    </submittedName>
</protein>
<proteinExistence type="predicted"/>
<gene>
    <name evidence="1" type="primary">Rsl1</name>
    <name evidence="1" type="ORF">PHOROB_LOCUS9631</name>
</gene>
<comment type="caution">
    <text evidence="1">The sequence shown here is derived from an EMBL/GenBank/DDBJ whole genome shotgun (WGS) entry which is preliminary data.</text>
</comment>